<dbReference type="InterPro" id="IPR011014">
    <property type="entry name" value="MscS_channel_TM-2"/>
</dbReference>
<evidence type="ECO:0000313" key="11">
    <source>
        <dbReference type="Proteomes" id="UP000320496"/>
    </source>
</evidence>
<sequence>MPTYFRGLKLRLLIAAVVGIAFCMLPAGLRSQESSSPGPLEPSDTSSPAASLNSLIAACNELHAQINDRSFSIEKVGELLPAKNRILDCLDLSELRNELHDSAGIEAAMFLKEVLDRIELPADSEIPGTTVPEETDGESPLRWQVPRTRIAISRMQSERFHNVYLFTPGTVRRAAQEYRMIKGLPYRTGGRPVSPGLYETYLAITKQEPAQSADTSSPRGTLTLFLQTCNELHDAIRNVRHFDRDQPELHRLGERIVSCLDSSQLPEYAREYFDAEAAVCLKEVLDRVPLPPAEQIPGIESVEVRDGSETLLRWQVPFTSIVIARVQEGPRRGEYLFSAETVARAPEFYQKMVSQPYRTTDPAVSDGLYEWWLSSPGNPTVAAVVDWLPAWFQQRRLGMAIWQGLGLLLITPVSLILMWYAFRASSLSVEQTQAQSLWRSWASLGFIVVAICVPIIFKHVLWEYLTVRGTALYIANFCADVVLLLAVMGLIVVGSSRVAESVISLPHIAPTGLDANLIRIICRVLGITAAIVVFLEGGRYLGFPLTTLIASAGIGGLAIALSAQGLIKGLFGTVTILLDKPFRVGERIVVKGHDGFVEEIGLRSTKIRALTNHVISIPNDQIADAEIENVGRRRCIRRMARLYIPLDTPRAKVEAALKCIRTVLANHQGMDAALPPRVHFTDFTPNAFEIRFMYWYTPPDHWDFLAFSEEVNLQIFRAFEERGIQFSLPFRHSYWKDDNEQGPLEISLEDSFPRSDA</sequence>
<gene>
    <name evidence="10" type="primary">ynaI_1</name>
    <name evidence="10" type="ORF">Mal4_08000</name>
</gene>
<evidence type="ECO:0000256" key="6">
    <source>
        <dbReference type="ARBA" id="ARBA00023136"/>
    </source>
</evidence>
<dbReference type="Gene3D" id="1.10.287.1260">
    <property type="match status" value="1"/>
</dbReference>
<evidence type="ECO:0000256" key="1">
    <source>
        <dbReference type="ARBA" id="ARBA00004651"/>
    </source>
</evidence>
<keyword evidence="3" id="KW-1003">Cell membrane</keyword>
<dbReference type="InterPro" id="IPR011066">
    <property type="entry name" value="MscS_channel_C_sf"/>
</dbReference>
<dbReference type="SUPFAM" id="SSF82861">
    <property type="entry name" value="Mechanosensitive channel protein MscS (YggB), transmembrane region"/>
    <property type="match status" value="1"/>
</dbReference>
<feature type="transmembrane region" description="Helical" evidence="7">
    <location>
        <begin position="473"/>
        <end position="495"/>
    </location>
</feature>
<reference evidence="10 11" key="1">
    <citation type="submission" date="2019-02" db="EMBL/GenBank/DDBJ databases">
        <title>Deep-cultivation of Planctomycetes and their phenomic and genomic characterization uncovers novel biology.</title>
        <authorList>
            <person name="Wiegand S."/>
            <person name="Jogler M."/>
            <person name="Boedeker C."/>
            <person name="Pinto D."/>
            <person name="Vollmers J."/>
            <person name="Rivas-Marin E."/>
            <person name="Kohn T."/>
            <person name="Peeters S.H."/>
            <person name="Heuer A."/>
            <person name="Rast P."/>
            <person name="Oberbeckmann S."/>
            <person name="Bunk B."/>
            <person name="Jeske O."/>
            <person name="Meyerdierks A."/>
            <person name="Storesund J.E."/>
            <person name="Kallscheuer N."/>
            <person name="Luecker S."/>
            <person name="Lage O.M."/>
            <person name="Pohl T."/>
            <person name="Merkel B.J."/>
            <person name="Hornburger P."/>
            <person name="Mueller R.-W."/>
            <person name="Bruemmer F."/>
            <person name="Labrenz M."/>
            <person name="Spormann A.M."/>
            <person name="Op den Camp H."/>
            <person name="Overmann J."/>
            <person name="Amann R."/>
            <person name="Jetten M.S.M."/>
            <person name="Mascher T."/>
            <person name="Medema M.H."/>
            <person name="Devos D.P."/>
            <person name="Kaster A.-K."/>
            <person name="Ovreas L."/>
            <person name="Rohde M."/>
            <person name="Galperin M.Y."/>
            <person name="Jogler C."/>
        </authorList>
    </citation>
    <scope>NUCLEOTIDE SEQUENCE [LARGE SCALE GENOMIC DNA]</scope>
    <source>
        <strain evidence="10 11">Mal4</strain>
    </source>
</reference>
<dbReference type="Pfam" id="PF00924">
    <property type="entry name" value="MS_channel_2nd"/>
    <property type="match status" value="1"/>
</dbReference>
<evidence type="ECO:0000259" key="9">
    <source>
        <dbReference type="Pfam" id="PF21082"/>
    </source>
</evidence>
<keyword evidence="6 7" id="KW-0472">Membrane</keyword>
<dbReference type="Pfam" id="PF21082">
    <property type="entry name" value="MS_channel_3rd"/>
    <property type="match status" value="1"/>
</dbReference>
<dbReference type="Gene3D" id="2.30.30.60">
    <property type="match status" value="1"/>
</dbReference>
<dbReference type="Proteomes" id="UP000320496">
    <property type="component" value="Chromosome"/>
</dbReference>
<dbReference type="InterPro" id="IPR049278">
    <property type="entry name" value="MS_channel_C"/>
</dbReference>
<feature type="transmembrane region" description="Helical" evidence="7">
    <location>
        <begin position="541"/>
        <end position="561"/>
    </location>
</feature>
<dbReference type="OrthoDB" id="9809206at2"/>
<keyword evidence="11" id="KW-1185">Reference proteome</keyword>
<keyword evidence="4 7" id="KW-0812">Transmembrane</keyword>
<dbReference type="PANTHER" id="PTHR30566:SF5">
    <property type="entry name" value="MECHANOSENSITIVE ION CHANNEL PROTEIN 1, MITOCHONDRIAL-RELATED"/>
    <property type="match status" value="1"/>
</dbReference>
<dbReference type="PROSITE" id="PS01246">
    <property type="entry name" value="UPF0003"/>
    <property type="match status" value="1"/>
</dbReference>
<dbReference type="InterPro" id="IPR023408">
    <property type="entry name" value="MscS_beta-dom_sf"/>
</dbReference>
<comment type="similarity">
    <text evidence="2">Belongs to the MscS (TC 1.A.23) family.</text>
</comment>
<feature type="transmembrane region" description="Helical" evidence="7">
    <location>
        <begin position="516"/>
        <end position="535"/>
    </location>
</feature>
<evidence type="ECO:0000259" key="8">
    <source>
        <dbReference type="Pfam" id="PF00924"/>
    </source>
</evidence>
<evidence type="ECO:0000256" key="5">
    <source>
        <dbReference type="ARBA" id="ARBA00022989"/>
    </source>
</evidence>
<dbReference type="PANTHER" id="PTHR30566">
    <property type="entry name" value="YNAI-RELATED MECHANOSENSITIVE ION CHANNEL"/>
    <property type="match status" value="1"/>
</dbReference>
<evidence type="ECO:0000256" key="7">
    <source>
        <dbReference type="SAM" id="Phobius"/>
    </source>
</evidence>
<accession>A0A517Z204</accession>
<evidence type="ECO:0000256" key="4">
    <source>
        <dbReference type="ARBA" id="ARBA00022692"/>
    </source>
</evidence>
<evidence type="ECO:0000313" key="10">
    <source>
        <dbReference type="EMBL" id="QDU36514.1"/>
    </source>
</evidence>
<keyword evidence="5 7" id="KW-1133">Transmembrane helix</keyword>
<dbReference type="InterPro" id="IPR010920">
    <property type="entry name" value="LSM_dom_sf"/>
</dbReference>
<dbReference type="GO" id="GO:0008381">
    <property type="term" value="F:mechanosensitive monoatomic ion channel activity"/>
    <property type="evidence" value="ECO:0007669"/>
    <property type="project" value="UniProtKB-ARBA"/>
</dbReference>
<dbReference type="Gene3D" id="3.30.70.100">
    <property type="match status" value="1"/>
</dbReference>
<dbReference type="EMBL" id="CP036275">
    <property type="protein sequence ID" value="QDU36514.1"/>
    <property type="molecule type" value="Genomic_DNA"/>
</dbReference>
<feature type="transmembrane region" description="Helical" evidence="7">
    <location>
        <begin position="400"/>
        <end position="420"/>
    </location>
</feature>
<dbReference type="SUPFAM" id="SSF50182">
    <property type="entry name" value="Sm-like ribonucleoproteins"/>
    <property type="match status" value="1"/>
</dbReference>
<name>A0A517Z204_9PLAN</name>
<organism evidence="10 11">
    <name type="scientific">Maioricimonas rarisocia</name>
    <dbReference type="NCBI Taxonomy" id="2528026"/>
    <lineage>
        <taxon>Bacteria</taxon>
        <taxon>Pseudomonadati</taxon>
        <taxon>Planctomycetota</taxon>
        <taxon>Planctomycetia</taxon>
        <taxon>Planctomycetales</taxon>
        <taxon>Planctomycetaceae</taxon>
        <taxon>Maioricimonas</taxon>
    </lineage>
</organism>
<proteinExistence type="inferred from homology"/>
<feature type="domain" description="Mechanosensitive ion channel MscS C-terminal" evidence="9">
    <location>
        <begin position="643"/>
        <end position="726"/>
    </location>
</feature>
<evidence type="ECO:0000256" key="2">
    <source>
        <dbReference type="ARBA" id="ARBA00008017"/>
    </source>
</evidence>
<protein>
    <submittedName>
        <fullName evidence="10">Low conductance mechanosensitive channel YnaI</fullName>
    </submittedName>
</protein>
<comment type="subcellular location">
    <subcellularLocation>
        <location evidence="1">Cell membrane</location>
        <topology evidence="1">Multi-pass membrane protein</topology>
    </subcellularLocation>
</comment>
<dbReference type="SUPFAM" id="SSF82689">
    <property type="entry name" value="Mechanosensitive channel protein MscS (YggB), C-terminal domain"/>
    <property type="match status" value="1"/>
</dbReference>
<dbReference type="InterPro" id="IPR006685">
    <property type="entry name" value="MscS_channel_2nd"/>
</dbReference>
<evidence type="ECO:0000256" key="3">
    <source>
        <dbReference type="ARBA" id="ARBA00022475"/>
    </source>
</evidence>
<dbReference type="InterPro" id="IPR006686">
    <property type="entry name" value="MscS_channel_CS"/>
</dbReference>
<dbReference type="KEGG" id="mri:Mal4_08000"/>
<dbReference type="GO" id="GO:0005886">
    <property type="term" value="C:plasma membrane"/>
    <property type="evidence" value="ECO:0007669"/>
    <property type="project" value="UniProtKB-SubCell"/>
</dbReference>
<dbReference type="RefSeq" id="WP_145367165.1">
    <property type="nucleotide sequence ID" value="NZ_CP036275.1"/>
</dbReference>
<feature type="transmembrane region" description="Helical" evidence="7">
    <location>
        <begin position="441"/>
        <end position="461"/>
    </location>
</feature>
<feature type="domain" description="Mechanosensitive ion channel MscS" evidence="8">
    <location>
        <begin position="566"/>
        <end position="630"/>
    </location>
</feature>
<dbReference type="AlphaFoldDB" id="A0A517Z204"/>